<dbReference type="PROSITE" id="PS51257">
    <property type="entry name" value="PROKAR_LIPOPROTEIN"/>
    <property type="match status" value="1"/>
</dbReference>
<sequence>MKKFFSAVLAVIMVLALVACGSNQASSAASASTPASDSPASSASSAEVKVEPITVRISAGPSGGNNFLICAAFADQMMKTFPEYTISAEISNGTAQNIRATAENEAQMCVAMSDGAMYAYEAGREYTDLEAGQFAYVAGGYQTIIHFMVPANSSVESIYDLKGSKIAASQGTTCQYYLPIVLEAYGMTTDDVEVTQLQLADMMNALSDGTVDAAMHITSYPLAAISDVAATKGIKILNIVDKEAEYIHENYPFFSPMIIAGGSYQGISEDVQTIGTLNTLICRSDLSEEFVYNFVKTIMENNDTLKNVHPKCGDFNLDNTLTGAVIPIHPGAEKYYKEAGIL</sequence>
<dbReference type="CDD" id="cd13520">
    <property type="entry name" value="PBP2_TAXI_TRAP"/>
    <property type="match status" value="1"/>
</dbReference>
<dbReference type="Pfam" id="PF16868">
    <property type="entry name" value="NMT1_3"/>
    <property type="match status" value="1"/>
</dbReference>
<dbReference type="RefSeq" id="WP_262400057.1">
    <property type="nucleotide sequence ID" value="NZ_JACRTB010000012.1"/>
</dbReference>
<accession>A0ABR7NJG0</accession>
<comment type="caution">
    <text evidence="2">The sequence shown here is derived from an EMBL/GenBank/DDBJ whole genome shotgun (WGS) entry which is preliminary data.</text>
</comment>
<dbReference type="PANTHER" id="PTHR42941:SF1">
    <property type="entry name" value="SLL1037 PROTEIN"/>
    <property type="match status" value="1"/>
</dbReference>
<evidence type="ECO:0000313" key="2">
    <source>
        <dbReference type="EMBL" id="MBC8576547.1"/>
    </source>
</evidence>
<organism evidence="2 3">
    <name type="scientific">Yanshouia hominis</name>
    <dbReference type="NCBI Taxonomy" id="2763673"/>
    <lineage>
        <taxon>Bacteria</taxon>
        <taxon>Bacillati</taxon>
        <taxon>Bacillota</taxon>
        <taxon>Clostridia</taxon>
        <taxon>Eubacteriales</taxon>
        <taxon>Oscillospiraceae</taxon>
        <taxon>Yanshouia</taxon>
    </lineage>
</organism>
<evidence type="ECO:0000313" key="3">
    <source>
        <dbReference type="Proteomes" id="UP000658131"/>
    </source>
</evidence>
<feature type="signal peptide" evidence="1">
    <location>
        <begin position="1"/>
        <end position="25"/>
    </location>
</feature>
<dbReference type="EMBL" id="JACRTB010000012">
    <property type="protein sequence ID" value="MBC8576547.1"/>
    <property type="molecule type" value="Genomic_DNA"/>
</dbReference>
<keyword evidence="1" id="KW-0732">Signal</keyword>
<evidence type="ECO:0000256" key="1">
    <source>
        <dbReference type="SAM" id="SignalP"/>
    </source>
</evidence>
<reference evidence="2 3" key="1">
    <citation type="submission" date="2020-08" db="EMBL/GenBank/DDBJ databases">
        <title>Genome public.</title>
        <authorList>
            <person name="Liu C."/>
            <person name="Sun Q."/>
        </authorList>
    </citation>
    <scope>NUCLEOTIDE SEQUENCE [LARGE SCALE GENOMIC DNA]</scope>
    <source>
        <strain evidence="2 3">BX1</strain>
    </source>
</reference>
<name>A0ABR7NJG0_9FIRM</name>
<gene>
    <name evidence="2" type="ORF">H8717_09040</name>
</gene>
<protein>
    <submittedName>
        <fullName evidence="2">TAXI family TRAP transporter solute-binding subunit</fullName>
    </submittedName>
</protein>
<dbReference type="InterPro" id="IPR011852">
    <property type="entry name" value="TRAP_TAXI"/>
</dbReference>
<dbReference type="PANTHER" id="PTHR42941">
    <property type="entry name" value="SLL1037 PROTEIN"/>
    <property type="match status" value="1"/>
</dbReference>
<dbReference type="Proteomes" id="UP000658131">
    <property type="component" value="Unassembled WGS sequence"/>
</dbReference>
<dbReference type="NCBIfam" id="TIGR02122">
    <property type="entry name" value="TRAP_TAXI"/>
    <property type="match status" value="1"/>
</dbReference>
<dbReference type="Gene3D" id="3.40.190.10">
    <property type="entry name" value="Periplasmic binding protein-like II"/>
    <property type="match status" value="2"/>
</dbReference>
<keyword evidence="3" id="KW-1185">Reference proteome</keyword>
<proteinExistence type="predicted"/>
<feature type="chain" id="PRO_5047327176" evidence="1">
    <location>
        <begin position="26"/>
        <end position="342"/>
    </location>
</feature>
<dbReference type="SUPFAM" id="SSF53850">
    <property type="entry name" value="Periplasmic binding protein-like II"/>
    <property type="match status" value="1"/>
</dbReference>